<name>M7BPV1_CHEMY</name>
<dbReference type="AlphaFoldDB" id="M7BPV1"/>
<gene>
    <name evidence="1" type="ORF">UY3_02811</name>
</gene>
<protein>
    <submittedName>
        <fullName evidence="1">Uncharacterized protein</fullName>
    </submittedName>
</protein>
<evidence type="ECO:0000313" key="2">
    <source>
        <dbReference type="Proteomes" id="UP000031443"/>
    </source>
</evidence>
<dbReference type="EMBL" id="KB515251">
    <property type="protein sequence ID" value="EMP39941.1"/>
    <property type="molecule type" value="Genomic_DNA"/>
</dbReference>
<dbReference type="Proteomes" id="UP000031443">
    <property type="component" value="Unassembled WGS sequence"/>
</dbReference>
<sequence>MELKMVLEEHHGNGIRGKAPGGPGRFVYLPRPQVNRGHGEPRSAEPAYTAGILLNSTTLIGPSSLHRRRNALGCGAASSFRAAQLQSRGLTRCSVLRHGVAGSSRAAQLPILVL</sequence>
<accession>M7BPV1</accession>
<proteinExistence type="predicted"/>
<keyword evidence="2" id="KW-1185">Reference proteome</keyword>
<evidence type="ECO:0000313" key="1">
    <source>
        <dbReference type="EMBL" id="EMP39941.1"/>
    </source>
</evidence>
<reference evidence="2" key="1">
    <citation type="journal article" date="2013" name="Nat. Genet.">
        <title>The draft genomes of soft-shell turtle and green sea turtle yield insights into the development and evolution of the turtle-specific body plan.</title>
        <authorList>
            <person name="Wang Z."/>
            <person name="Pascual-Anaya J."/>
            <person name="Zadissa A."/>
            <person name="Li W."/>
            <person name="Niimura Y."/>
            <person name="Huang Z."/>
            <person name="Li C."/>
            <person name="White S."/>
            <person name="Xiong Z."/>
            <person name="Fang D."/>
            <person name="Wang B."/>
            <person name="Ming Y."/>
            <person name="Chen Y."/>
            <person name="Zheng Y."/>
            <person name="Kuraku S."/>
            <person name="Pignatelli M."/>
            <person name="Herrero J."/>
            <person name="Beal K."/>
            <person name="Nozawa M."/>
            <person name="Li Q."/>
            <person name="Wang J."/>
            <person name="Zhang H."/>
            <person name="Yu L."/>
            <person name="Shigenobu S."/>
            <person name="Wang J."/>
            <person name="Liu J."/>
            <person name="Flicek P."/>
            <person name="Searle S."/>
            <person name="Wang J."/>
            <person name="Kuratani S."/>
            <person name="Yin Y."/>
            <person name="Aken B."/>
            <person name="Zhang G."/>
            <person name="Irie N."/>
        </authorList>
    </citation>
    <scope>NUCLEOTIDE SEQUENCE [LARGE SCALE GENOMIC DNA]</scope>
</reference>
<organism evidence="1 2">
    <name type="scientific">Chelonia mydas</name>
    <name type="common">Green sea-turtle</name>
    <name type="synonym">Chelonia agassizi</name>
    <dbReference type="NCBI Taxonomy" id="8469"/>
    <lineage>
        <taxon>Eukaryota</taxon>
        <taxon>Metazoa</taxon>
        <taxon>Chordata</taxon>
        <taxon>Craniata</taxon>
        <taxon>Vertebrata</taxon>
        <taxon>Euteleostomi</taxon>
        <taxon>Archelosauria</taxon>
        <taxon>Testudinata</taxon>
        <taxon>Testudines</taxon>
        <taxon>Cryptodira</taxon>
        <taxon>Durocryptodira</taxon>
        <taxon>Americhelydia</taxon>
        <taxon>Chelonioidea</taxon>
        <taxon>Cheloniidae</taxon>
        <taxon>Chelonia</taxon>
    </lineage>
</organism>